<comment type="caution">
    <text evidence="2">The sequence shown here is derived from an EMBL/GenBank/DDBJ whole genome shotgun (WGS) entry which is preliminary data.</text>
</comment>
<accession>W1YF84</accession>
<protein>
    <submittedName>
        <fullName evidence="2">(NiFe) hydrogenase maturation protein HypF</fullName>
    </submittedName>
</protein>
<evidence type="ECO:0000259" key="1">
    <source>
        <dbReference type="Pfam" id="PF22521"/>
    </source>
</evidence>
<dbReference type="InterPro" id="IPR055128">
    <property type="entry name" value="HypF_C_2"/>
</dbReference>
<name>W1YF84_9ZZZZ</name>
<dbReference type="AlphaFoldDB" id="W1YF84"/>
<evidence type="ECO:0000313" key="2">
    <source>
        <dbReference type="EMBL" id="ETJ40375.1"/>
    </source>
</evidence>
<gene>
    <name evidence="2" type="ORF">Q604_UNBC05726G0001</name>
</gene>
<dbReference type="Pfam" id="PF22521">
    <property type="entry name" value="HypF_C_2"/>
    <property type="match status" value="1"/>
</dbReference>
<proteinExistence type="predicted"/>
<sequence>MNKINIIVSQLHSLFSDVAMSGGVFQNRKLLEFIYKTWHIGNLYMNEAVPSNDGGLALGQLWLGNQL</sequence>
<reference evidence="2" key="1">
    <citation type="submission" date="2013-12" db="EMBL/GenBank/DDBJ databases">
        <title>A Varibaculum cambriense genome reconstructed from a premature infant gut community with otherwise low bacterial novelty that shifts toward anaerobic metabolism during the third week of life.</title>
        <authorList>
            <person name="Brown C.T."/>
            <person name="Sharon I."/>
            <person name="Thomas B.C."/>
            <person name="Castelle C.J."/>
            <person name="Morowitz M.J."/>
            <person name="Banfield J.F."/>
        </authorList>
    </citation>
    <scope>NUCLEOTIDE SEQUENCE</scope>
</reference>
<organism evidence="2">
    <name type="scientific">human gut metagenome</name>
    <dbReference type="NCBI Taxonomy" id="408170"/>
    <lineage>
        <taxon>unclassified sequences</taxon>
        <taxon>metagenomes</taxon>
        <taxon>organismal metagenomes</taxon>
    </lineage>
</organism>
<dbReference type="EMBL" id="AZMM01005726">
    <property type="protein sequence ID" value="ETJ40375.1"/>
    <property type="molecule type" value="Genomic_DNA"/>
</dbReference>
<feature type="domain" description="Carbamoyltransferase Kae1-like" evidence="1">
    <location>
        <begin position="14"/>
        <end position="60"/>
    </location>
</feature>